<dbReference type="Pfam" id="PF12040">
    <property type="entry name" value="DUF3526"/>
    <property type="match status" value="1"/>
</dbReference>
<feature type="transmembrane region" description="Helical" evidence="1">
    <location>
        <begin position="239"/>
        <end position="258"/>
    </location>
</feature>
<keyword evidence="1" id="KW-1133">Transmembrane helix</keyword>
<dbReference type="InterPro" id="IPR021913">
    <property type="entry name" value="DUF3526"/>
</dbReference>
<dbReference type="PANTHER" id="PTHR43471:SF1">
    <property type="entry name" value="ABC TRANSPORTER PERMEASE PROTEIN NOSY-RELATED"/>
    <property type="match status" value="1"/>
</dbReference>
<feature type="transmembrane region" description="Helical" evidence="1">
    <location>
        <begin position="210"/>
        <end position="232"/>
    </location>
</feature>
<evidence type="ECO:0000313" key="3">
    <source>
        <dbReference type="Proteomes" id="UP000276603"/>
    </source>
</evidence>
<reference evidence="2 3" key="1">
    <citation type="submission" date="2018-10" db="EMBL/GenBank/DDBJ databases">
        <title>Ulvibacterium marinum gen. nov., sp. nov., a novel marine bacterium of the family Flavobacteriaceae, isolated from a culture of the green alga Ulva prolifera.</title>
        <authorList>
            <person name="Zhang Z."/>
        </authorList>
    </citation>
    <scope>NUCLEOTIDE SEQUENCE [LARGE SCALE GENOMIC DNA]</scope>
    <source>
        <strain evidence="2 3">CCMM003</strain>
    </source>
</reference>
<dbReference type="EMBL" id="RBCJ01000006">
    <property type="protein sequence ID" value="RKN76981.1"/>
    <property type="molecule type" value="Genomic_DNA"/>
</dbReference>
<dbReference type="PANTHER" id="PTHR43471">
    <property type="entry name" value="ABC TRANSPORTER PERMEASE"/>
    <property type="match status" value="1"/>
</dbReference>
<protein>
    <submittedName>
        <fullName evidence="2">DUF3526 domain-containing protein</fullName>
    </submittedName>
</protein>
<sequence>MILMTFLKETRELLRDGRVRLAFFIVILLLGVAVWISARQYENVNEQYEAAKTAERTIWDSQGEKNPHSAAHYGTYAFKPKYPLSLVDQGVDKYAGTSIFLEAHKRNEAQFSAAADQTGLARFGDLTPDFILLFIIPLLIILLGYNSFTKEREMGTLTLLKSQGISTWKWILGKWMALFIPILVITAILFLVAGLLLSGLKDFGIFNWNALFVMFAVYVGYYVVFINIVLLISANTKKSGVSLVVSLCVWIIACLAAPKAASNVAEAKHPYPTRQEFAANVLKDKKEGLDGHNPWSKEAKRLQETVLAEYGVDSLHQLPFNFDGYRMQKGEEHEAEVYFKHYNYLKEQFVQQSAVYRGLAAISPYLPARFLSMAIAQTDYATHWEFADAAEEYRIATQKFLNDNFAENSEYGNWGYRADADFWKNLPAFDYDPPELGSILSRNTSNLGILGLWLLGSFSLLLFTTKTI</sequence>
<accession>A0A3B0BWQ8</accession>
<comment type="caution">
    <text evidence="2">The sequence shown here is derived from an EMBL/GenBank/DDBJ whole genome shotgun (WGS) entry which is preliminary data.</text>
</comment>
<evidence type="ECO:0000256" key="1">
    <source>
        <dbReference type="SAM" id="Phobius"/>
    </source>
</evidence>
<dbReference type="AlphaFoldDB" id="A0A3B0BWQ8"/>
<keyword evidence="1" id="KW-0472">Membrane</keyword>
<name>A0A3B0BWQ8_9FLAO</name>
<dbReference type="OrthoDB" id="184009at2"/>
<gene>
    <name evidence="2" type="ORF">D7Z94_24710</name>
</gene>
<dbReference type="Proteomes" id="UP000276603">
    <property type="component" value="Unassembled WGS sequence"/>
</dbReference>
<feature type="transmembrane region" description="Helical" evidence="1">
    <location>
        <begin position="130"/>
        <end position="148"/>
    </location>
</feature>
<evidence type="ECO:0000313" key="2">
    <source>
        <dbReference type="EMBL" id="RKN76981.1"/>
    </source>
</evidence>
<keyword evidence="3" id="KW-1185">Reference proteome</keyword>
<dbReference type="RefSeq" id="WP_120714327.1">
    <property type="nucleotide sequence ID" value="NZ_RBCJ01000006.1"/>
</dbReference>
<keyword evidence="1" id="KW-0812">Transmembrane</keyword>
<feature type="transmembrane region" description="Helical" evidence="1">
    <location>
        <begin position="21"/>
        <end position="38"/>
    </location>
</feature>
<organism evidence="2 3">
    <name type="scientific">Ulvibacterium marinum</name>
    <dbReference type="NCBI Taxonomy" id="2419782"/>
    <lineage>
        <taxon>Bacteria</taxon>
        <taxon>Pseudomonadati</taxon>
        <taxon>Bacteroidota</taxon>
        <taxon>Flavobacteriia</taxon>
        <taxon>Flavobacteriales</taxon>
        <taxon>Flavobacteriaceae</taxon>
        <taxon>Ulvibacterium</taxon>
    </lineage>
</organism>
<feature type="transmembrane region" description="Helical" evidence="1">
    <location>
        <begin position="175"/>
        <end position="198"/>
    </location>
</feature>
<proteinExistence type="predicted"/>